<name>A0A7X4W091_9GAMM</name>
<comment type="similarity">
    <text evidence="2">Belongs to the 2H phosphoesterase superfamily. ThpR family.</text>
</comment>
<dbReference type="PANTHER" id="PTHR35561">
    <property type="entry name" value="RNA 2',3'-CYCLIC PHOSPHODIESTERASE"/>
    <property type="match status" value="1"/>
</dbReference>
<dbReference type="Pfam" id="PF13563">
    <property type="entry name" value="2_5_RNA_ligase2"/>
    <property type="match status" value="1"/>
</dbReference>
<dbReference type="InterPro" id="IPR009097">
    <property type="entry name" value="Cyclic_Pdiesterase"/>
</dbReference>
<dbReference type="RefSeq" id="WP_161423656.1">
    <property type="nucleotide sequence ID" value="NZ_JARWMY010000009.1"/>
</dbReference>
<dbReference type="Gene3D" id="3.90.1140.10">
    <property type="entry name" value="Cyclic phosphodiesterase"/>
    <property type="match status" value="1"/>
</dbReference>
<dbReference type="NCBIfam" id="TIGR02258">
    <property type="entry name" value="2_5_ligase"/>
    <property type="match status" value="1"/>
</dbReference>
<evidence type="ECO:0000256" key="1">
    <source>
        <dbReference type="ARBA" id="ARBA00022801"/>
    </source>
</evidence>
<dbReference type="HAMAP" id="MF_01940">
    <property type="entry name" value="RNA_CPDase"/>
    <property type="match status" value="1"/>
</dbReference>
<accession>A0A7X4W091</accession>
<evidence type="ECO:0000313" key="3">
    <source>
        <dbReference type="EMBL" id="NAW13452.1"/>
    </source>
</evidence>
<feature type="short sequence motif" description="HXTX 2" evidence="2">
    <location>
        <begin position="121"/>
        <end position="124"/>
    </location>
</feature>
<evidence type="ECO:0000256" key="2">
    <source>
        <dbReference type="HAMAP-Rule" id="MF_01940"/>
    </source>
</evidence>
<dbReference type="PANTHER" id="PTHR35561:SF1">
    <property type="entry name" value="RNA 2',3'-CYCLIC PHOSPHODIESTERASE"/>
    <property type="match status" value="1"/>
</dbReference>
<reference evidence="3 4" key="1">
    <citation type="submission" date="2019-12" db="EMBL/GenBank/DDBJ databases">
        <title>Draft genome sequencing of Halomonas icarensis D1-1.</title>
        <authorList>
            <person name="Pandiyan K."/>
            <person name="Kushwaha P."/>
            <person name="Gowdham M."/>
            <person name="Chakdar H."/>
            <person name="Singh A."/>
            <person name="Kumar M."/>
            <person name="Saxena A.K."/>
        </authorList>
    </citation>
    <scope>NUCLEOTIDE SEQUENCE [LARGE SCALE GENOMIC DNA]</scope>
    <source>
        <strain evidence="3 4">D1-1</strain>
    </source>
</reference>
<dbReference type="Proteomes" id="UP000448235">
    <property type="component" value="Unassembled WGS sequence"/>
</dbReference>
<protein>
    <recommendedName>
        <fullName evidence="2">RNA 2',3'-cyclic phosphodiesterase</fullName>
        <shortName evidence="2">RNA 2',3'-CPDase</shortName>
        <ecNumber evidence="2">3.1.4.58</ecNumber>
    </recommendedName>
</protein>
<dbReference type="AlphaFoldDB" id="A0A7X4W091"/>
<feature type="active site" description="Proton acceptor" evidence="2">
    <location>
        <position position="121"/>
    </location>
</feature>
<comment type="catalytic activity">
    <reaction evidence="2">
        <text>a 3'-end 2',3'-cyclophospho-ribonucleotide-RNA + H2O = a 3'-end 2'-phospho-ribonucleotide-RNA + H(+)</text>
        <dbReference type="Rhea" id="RHEA:11828"/>
        <dbReference type="Rhea" id="RHEA-COMP:10464"/>
        <dbReference type="Rhea" id="RHEA-COMP:17353"/>
        <dbReference type="ChEBI" id="CHEBI:15377"/>
        <dbReference type="ChEBI" id="CHEBI:15378"/>
        <dbReference type="ChEBI" id="CHEBI:83064"/>
        <dbReference type="ChEBI" id="CHEBI:173113"/>
        <dbReference type="EC" id="3.1.4.58"/>
    </reaction>
</comment>
<dbReference type="EC" id="3.1.4.58" evidence="2"/>
<evidence type="ECO:0000313" key="4">
    <source>
        <dbReference type="Proteomes" id="UP000448235"/>
    </source>
</evidence>
<dbReference type="SUPFAM" id="SSF55144">
    <property type="entry name" value="LigT-like"/>
    <property type="match status" value="1"/>
</dbReference>
<proteinExistence type="inferred from homology"/>
<feature type="active site" description="Proton donor" evidence="2">
    <location>
        <position position="39"/>
    </location>
</feature>
<comment type="function">
    <text evidence="2">Hydrolyzes RNA 2',3'-cyclic phosphodiester to an RNA 2'-phosphomonoester.</text>
</comment>
<feature type="short sequence motif" description="HXTX 1" evidence="2">
    <location>
        <begin position="39"/>
        <end position="42"/>
    </location>
</feature>
<dbReference type="GO" id="GO:0004113">
    <property type="term" value="F:2',3'-cyclic-nucleotide 3'-phosphodiesterase activity"/>
    <property type="evidence" value="ECO:0007669"/>
    <property type="project" value="InterPro"/>
</dbReference>
<keyword evidence="1 2" id="KW-0378">Hydrolase</keyword>
<organism evidence="3 4">
    <name type="scientific">Halomonas icarae</name>
    <dbReference type="NCBI Taxonomy" id="2691040"/>
    <lineage>
        <taxon>Bacteria</taxon>
        <taxon>Pseudomonadati</taxon>
        <taxon>Pseudomonadota</taxon>
        <taxon>Gammaproteobacteria</taxon>
        <taxon>Oceanospirillales</taxon>
        <taxon>Halomonadaceae</taxon>
        <taxon>Halomonas</taxon>
    </lineage>
</organism>
<sequence length="172" mass="19032">MRLFLALEPPDDLRERLATLADLAQTHCGGRRVPDASLHLTLAFLGEVDEARLPALVEWVSGQTPIGGVWQLDRWGSFRRPGIVWVGGRTPDPALGALQAGLWDGLQALGLGVRPARFVPHVTLLRRAAWTAIESLEAQTPVALDWRWQRLTLLRSYTEQDGARYEALAHSA</sequence>
<dbReference type="GO" id="GO:0008664">
    <property type="term" value="F:RNA 2',3'-cyclic 3'-phosphodiesterase activity"/>
    <property type="evidence" value="ECO:0007669"/>
    <property type="project" value="UniProtKB-EC"/>
</dbReference>
<gene>
    <name evidence="3" type="primary">thpR</name>
    <name evidence="3" type="ORF">GRB80_11400</name>
</gene>
<dbReference type="InterPro" id="IPR004175">
    <property type="entry name" value="RNA_CPDase"/>
</dbReference>
<dbReference type="EMBL" id="WUTS01000001">
    <property type="protein sequence ID" value="NAW13452.1"/>
    <property type="molecule type" value="Genomic_DNA"/>
</dbReference>
<comment type="caution">
    <text evidence="3">The sequence shown here is derived from an EMBL/GenBank/DDBJ whole genome shotgun (WGS) entry which is preliminary data.</text>
</comment>
<keyword evidence="4" id="KW-1185">Reference proteome</keyword>